<sequence length="257" mass="26992">MDINGKVAIVTGGASGLGEATVRAYVAKGGKVAIFDMNAERGAALVEELGADKVSFHNVNVADEASVKEAIDAVVANFGGLHICNNYAGIGNAIKTLGKDGAFPLDAYKNVINVNLIGTFNVARLAAEAMSKNVPYDDINARGVIINTASVAAYEGQVGQVAYSASKGGVVGMTLPMARDLASYGIRVNTIVPGLIHTPLFESLPEAAYKSLENSVVNPKRLGRPDEIAHLSVMIAENEYMNGECIRLDGAIRMQPR</sequence>
<reference evidence="3 4" key="1">
    <citation type="submission" date="2020-04" db="EMBL/GenBank/DDBJ databases">
        <authorList>
            <person name="Yoon J."/>
        </authorList>
    </citation>
    <scope>NUCLEOTIDE SEQUENCE [LARGE SCALE GENOMIC DNA]</scope>
    <source>
        <strain evidence="3 4">KMU-166</strain>
    </source>
</reference>
<dbReference type="PANTHER" id="PTHR43658:SF8">
    <property type="entry name" value="17-BETA-HYDROXYSTEROID DEHYDROGENASE 14-RELATED"/>
    <property type="match status" value="1"/>
</dbReference>
<dbReference type="Proteomes" id="UP000765845">
    <property type="component" value="Unassembled WGS sequence"/>
</dbReference>
<dbReference type="EMBL" id="JAAWWK010000002">
    <property type="protein sequence ID" value="NKI17015.1"/>
    <property type="molecule type" value="Genomic_DNA"/>
</dbReference>
<evidence type="ECO:0000256" key="2">
    <source>
        <dbReference type="RuleBase" id="RU000363"/>
    </source>
</evidence>
<accession>A0ABX1GCW5</accession>
<dbReference type="SUPFAM" id="SSF51735">
    <property type="entry name" value="NAD(P)-binding Rossmann-fold domains"/>
    <property type="match status" value="1"/>
</dbReference>
<dbReference type="Gene3D" id="3.40.50.720">
    <property type="entry name" value="NAD(P)-binding Rossmann-like Domain"/>
    <property type="match status" value="1"/>
</dbReference>
<dbReference type="PROSITE" id="PS00061">
    <property type="entry name" value="ADH_SHORT"/>
    <property type="match status" value="1"/>
</dbReference>
<evidence type="ECO:0000313" key="3">
    <source>
        <dbReference type="EMBL" id="NKI17015.1"/>
    </source>
</evidence>
<gene>
    <name evidence="3" type="ORF">HCU74_06220</name>
</gene>
<comment type="caution">
    <text evidence="3">The sequence shown here is derived from an EMBL/GenBank/DDBJ whole genome shotgun (WGS) entry which is preliminary data.</text>
</comment>
<keyword evidence="1" id="KW-0560">Oxidoreductase</keyword>
<dbReference type="InterPro" id="IPR020904">
    <property type="entry name" value="Sc_DH/Rdtase_CS"/>
</dbReference>
<dbReference type="InterPro" id="IPR036291">
    <property type="entry name" value="NAD(P)-bd_dom_sf"/>
</dbReference>
<protein>
    <submittedName>
        <fullName evidence="3">SDR family NAD(P)-dependent oxidoreductase</fullName>
    </submittedName>
</protein>
<evidence type="ECO:0000256" key="1">
    <source>
        <dbReference type="ARBA" id="ARBA00023002"/>
    </source>
</evidence>
<proteinExistence type="inferred from homology"/>
<name>A0ABX1GCW5_9GAMM</name>
<dbReference type="PRINTS" id="PR00080">
    <property type="entry name" value="SDRFAMILY"/>
</dbReference>
<dbReference type="PRINTS" id="PR00081">
    <property type="entry name" value="GDHRDH"/>
</dbReference>
<dbReference type="InterPro" id="IPR002347">
    <property type="entry name" value="SDR_fam"/>
</dbReference>
<dbReference type="RefSeq" id="WP_168449547.1">
    <property type="nucleotide sequence ID" value="NZ_JAAWWK010000002.1"/>
</dbReference>
<evidence type="ECO:0000313" key="4">
    <source>
        <dbReference type="Proteomes" id="UP000765845"/>
    </source>
</evidence>
<organism evidence="3 4">
    <name type="scientific">Spongiibacter thalassae</name>
    <dbReference type="NCBI Taxonomy" id="2721624"/>
    <lineage>
        <taxon>Bacteria</taxon>
        <taxon>Pseudomonadati</taxon>
        <taxon>Pseudomonadota</taxon>
        <taxon>Gammaproteobacteria</taxon>
        <taxon>Cellvibrionales</taxon>
        <taxon>Spongiibacteraceae</taxon>
        <taxon>Spongiibacter</taxon>
    </lineage>
</organism>
<comment type="similarity">
    <text evidence="2">Belongs to the short-chain dehydrogenases/reductases (SDR) family.</text>
</comment>
<dbReference type="PANTHER" id="PTHR43658">
    <property type="entry name" value="SHORT-CHAIN DEHYDROGENASE/REDUCTASE"/>
    <property type="match status" value="1"/>
</dbReference>
<dbReference type="Pfam" id="PF00106">
    <property type="entry name" value="adh_short"/>
    <property type="match status" value="1"/>
</dbReference>
<keyword evidence="4" id="KW-1185">Reference proteome</keyword>